<reference evidence="1 2" key="2">
    <citation type="submission" date="2020-03" db="EMBL/GenBank/DDBJ databases">
        <authorList>
            <person name="Ichikawa N."/>
            <person name="Kimura A."/>
            <person name="Kitahashi Y."/>
            <person name="Uohara A."/>
        </authorList>
    </citation>
    <scope>NUCLEOTIDE SEQUENCE [LARGE SCALE GENOMIC DNA]</scope>
    <source>
        <strain evidence="1 2">NBRC 108639</strain>
    </source>
</reference>
<dbReference type="EMBL" id="BLPF01000001">
    <property type="protein sequence ID" value="GFJ79502.1"/>
    <property type="molecule type" value="Genomic_DNA"/>
</dbReference>
<dbReference type="AlphaFoldDB" id="A0A6V8K2X9"/>
<dbReference type="RefSeq" id="WP_173057030.1">
    <property type="nucleotide sequence ID" value="NZ_BAABGO010000001.1"/>
</dbReference>
<protein>
    <submittedName>
        <fullName evidence="1">Uncharacterized protein</fullName>
    </submittedName>
</protein>
<keyword evidence="2" id="KW-1185">Reference proteome</keyword>
<organism evidence="1 2">
    <name type="scientific">Phytohabitans houttuyneae</name>
    <dbReference type="NCBI Taxonomy" id="1076126"/>
    <lineage>
        <taxon>Bacteria</taxon>
        <taxon>Bacillati</taxon>
        <taxon>Actinomycetota</taxon>
        <taxon>Actinomycetes</taxon>
        <taxon>Micromonosporales</taxon>
        <taxon>Micromonosporaceae</taxon>
    </lineage>
</organism>
<proteinExistence type="predicted"/>
<evidence type="ECO:0000313" key="1">
    <source>
        <dbReference type="EMBL" id="GFJ79502.1"/>
    </source>
</evidence>
<comment type="caution">
    <text evidence="1">The sequence shown here is derived from an EMBL/GenBank/DDBJ whole genome shotgun (WGS) entry which is preliminary data.</text>
</comment>
<evidence type="ECO:0000313" key="2">
    <source>
        <dbReference type="Proteomes" id="UP000482800"/>
    </source>
</evidence>
<reference evidence="1 2" key="1">
    <citation type="submission" date="2020-03" db="EMBL/GenBank/DDBJ databases">
        <title>Whole genome shotgun sequence of Phytohabitans houttuyneae NBRC 108639.</title>
        <authorList>
            <person name="Komaki H."/>
            <person name="Tamura T."/>
        </authorList>
    </citation>
    <scope>NUCLEOTIDE SEQUENCE [LARGE SCALE GENOMIC DNA]</scope>
    <source>
        <strain evidence="1 2">NBRC 108639</strain>
    </source>
</reference>
<dbReference type="Proteomes" id="UP000482800">
    <property type="component" value="Unassembled WGS sequence"/>
</dbReference>
<sequence>MPRNTQGHPIEPAVSFERLIAAGPLCPVDCDCHTGGLDTPCSVPGGCGSHGCGTANTGNTAAAPHARTASANASDVDQFGDVARFCASPEREDGRPTCRSYDYVGKHPGIVSDDTRWSPDLFCPPCTAGYERDVRMLPFDWLDLEQMQLPMLSQALDTQRSVRPGPPMPLAGNPEALQAEIRHVLLTWETQMRILQRAQRRTTLIVGAWHTTKSNPPPPARTLPGRDVQRAAGFLAARIPDLSRLPATPVRPAGITDPVAELTGVDAVVALADLHRRSRSLLGRTHRTTTVPGSCSTCGWALWRDEPRYEGDPCDIYCSNPAGCESRWTYDEYERYVGLELAYPRRRAAAEVGEDA</sequence>
<gene>
    <name evidence="1" type="ORF">Phou_036820</name>
</gene>
<accession>A0A6V8K2X9</accession>
<name>A0A6V8K2X9_9ACTN</name>